<name>A0A315ZHX3_SEDFL</name>
<reference evidence="2 3" key="1">
    <citation type="submission" date="2018-03" db="EMBL/GenBank/DDBJ databases">
        <title>Genomic Encyclopedia of Archaeal and Bacterial Type Strains, Phase II (KMG-II): from individual species to whole genera.</title>
        <authorList>
            <person name="Goeker M."/>
        </authorList>
    </citation>
    <scope>NUCLEOTIDE SEQUENCE [LARGE SCALE GENOMIC DNA]</scope>
    <source>
        <strain evidence="2 3">DSM 28229</strain>
    </source>
</reference>
<sequence>MKKLFVIIGTLLFALAFTLTAQAQTRGAYLTTSATAELDQRIKEMGEWCDKNLELSQDQRTKIQQANKQLVTEINTLNESEMDSKEKSKKIKDLAEKRKADMEVILDENQLEKVTDWSKEQKKEIDNPDDKVQMPKVSKTLIDDYGKITHDAVNLLLGL</sequence>
<feature type="signal peptide" evidence="1">
    <location>
        <begin position="1"/>
        <end position="23"/>
    </location>
</feature>
<organism evidence="2 3">
    <name type="scientific">Sediminitomix flava</name>
    <dbReference type="NCBI Taxonomy" id="379075"/>
    <lineage>
        <taxon>Bacteria</taxon>
        <taxon>Pseudomonadati</taxon>
        <taxon>Bacteroidota</taxon>
        <taxon>Cytophagia</taxon>
        <taxon>Cytophagales</taxon>
        <taxon>Flammeovirgaceae</taxon>
        <taxon>Sediminitomix</taxon>
    </lineage>
</organism>
<gene>
    <name evidence="2" type="ORF">BC781_1011198</name>
</gene>
<accession>A0A315ZHX3</accession>
<protein>
    <recommendedName>
        <fullName evidence="4">Periplasmic chaperone for outer membrane proteins Skp</fullName>
    </recommendedName>
</protein>
<evidence type="ECO:0000313" key="2">
    <source>
        <dbReference type="EMBL" id="PWJ44819.1"/>
    </source>
</evidence>
<comment type="caution">
    <text evidence="2">The sequence shown here is derived from an EMBL/GenBank/DDBJ whole genome shotgun (WGS) entry which is preliminary data.</text>
</comment>
<evidence type="ECO:0008006" key="4">
    <source>
        <dbReference type="Google" id="ProtNLM"/>
    </source>
</evidence>
<dbReference type="Proteomes" id="UP000245535">
    <property type="component" value="Unassembled WGS sequence"/>
</dbReference>
<evidence type="ECO:0000313" key="3">
    <source>
        <dbReference type="Proteomes" id="UP000245535"/>
    </source>
</evidence>
<dbReference type="AlphaFoldDB" id="A0A315ZHX3"/>
<feature type="chain" id="PRO_5016266068" description="Periplasmic chaperone for outer membrane proteins Skp" evidence="1">
    <location>
        <begin position="24"/>
        <end position="159"/>
    </location>
</feature>
<evidence type="ECO:0000256" key="1">
    <source>
        <dbReference type="SAM" id="SignalP"/>
    </source>
</evidence>
<proteinExistence type="predicted"/>
<dbReference type="EMBL" id="QGDO01000001">
    <property type="protein sequence ID" value="PWJ44819.1"/>
    <property type="molecule type" value="Genomic_DNA"/>
</dbReference>
<dbReference type="RefSeq" id="WP_109616287.1">
    <property type="nucleotide sequence ID" value="NZ_QGDO01000001.1"/>
</dbReference>
<keyword evidence="1" id="KW-0732">Signal</keyword>
<keyword evidence="3" id="KW-1185">Reference proteome</keyword>